<feature type="compositionally biased region" description="Basic and acidic residues" evidence="1">
    <location>
        <begin position="11"/>
        <end position="24"/>
    </location>
</feature>
<feature type="region of interest" description="Disordered" evidence="1">
    <location>
        <begin position="1"/>
        <end position="31"/>
    </location>
</feature>
<evidence type="ECO:0000313" key="2">
    <source>
        <dbReference type="EMBL" id="KAA8826961.1"/>
    </source>
</evidence>
<sequence length="59" mass="6030">MTGIPTTTTRIDPRPKEESGRAPKDLGPTLSGAAAVFPKAVVGERSLPFGIGKGAPNGR</sequence>
<reference evidence="2 3" key="1">
    <citation type="journal article" date="2019" name="Syst. Appl. Microbiol.">
        <title>Characterization of Bifidobacterium species in feaces of the Egyptian fruit bat: Description of B. vespertilionis sp. nov. and B. rousetti sp. nov.</title>
        <authorList>
            <person name="Modesto M."/>
            <person name="Satti M."/>
            <person name="Watanabe K."/>
            <person name="Puglisi E."/>
            <person name="Morelli L."/>
            <person name="Huang C.-H."/>
            <person name="Liou J.-S."/>
            <person name="Miyashita M."/>
            <person name="Tamura T."/>
            <person name="Saito S."/>
            <person name="Mori K."/>
            <person name="Huang L."/>
            <person name="Sciavilla P."/>
            <person name="Sandri C."/>
            <person name="Spiezio C."/>
            <person name="Vitali F."/>
            <person name="Cavalieri D."/>
            <person name="Perpetuini G."/>
            <person name="Tofalo R."/>
            <person name="Bonetti A."/>
            <person name="Arita M."/>
            <person name="Mattarelli P."/>
        </authorList>
    </citation>
    <scope>NUCLEOTIDE SEQUENCE [LARGE SCALE GENOMIC DNA]</scope>
    <source>
        <strain evidence="2 3">RST17</strain>
    </source>
</reference>
<dbReference type="Proteomes" id="UP000410049">
    <property type="component" value="Unassembled WGS sequence"/>
</dbReference>
<evidence type="ECO:0000313" key="3">
    <source>
        <dbReference type="Proteomes" id="UP000410049"/>
    </source>
</evidence>
<proteinExistence type="predicted"/>
<organism evidence="2 3">
    <name type="scientific">Bifidobacterium myosotis</name>
    <dbReference type="NCBI Taxonomy" id="1630166"/>
    <lineage>
        <taxon>Bacteria</taxon>
        <taxon>Bacillati</taxon>
        <taxon>Actinomycetota</taxon>
        <taxon>Actinomycetes</taxon>
        <taxon>Bifidobacteriales</taxon>
        <taxon>Bifidobacteriaceae</taxon>
        <taxon>Bifidobacterium</taxon>
    </lineage>
</organism>
<gene>
    <name evidence="2" type="ORF">EMO91_10545</name>
</gene>
<dbReference type="AlphaFoldDB" id="A0A5M9ZH63"/>
<dbReference type="Gene3D" id="1.10.1220.10">
    <property type="entry name" value="Met repressor-like"/>
    <property type="match status" value="1"/>
</dbReference>
<evidence type="ECO:0000256" key="1">
    <source>
        <dbReference type="SAM" id="MobiDB-lite"/>
    </source>
</evidence>
<comment type="caution">
    <text evidence="2">The sequence shown here is derived from an EMBL/GenBank/DDBJ whole genome shotgun (WGS) entry which is preliminary data.</text>
</comment>
<name>A0A5M9ZH63_9BIFI</name>
<protein>
    <submittedName>
        <fullName evidence="2">Type II toxin-antitoxin system antitoxin, RelB/DinJ family</fullName>
    </submittedName>
</protein>
<accession>A0A5M9ZH63</accession>
<dbReference type="InterPro" id="IPR013321">
    <property type="entry name" value="Arc_rbn_hlx_hlx"/>
</dbReference>
<dbReference type="EMBL" id="RZUH01000009">
    <property type="protein sequence ID" value="KAA8826961.1"/>
    <property type="molecule type" value="Genomic_DNA"/>
</dbReference>
<dbReference type="GO" id="GO:0006355">
    <property type="term" value="P:regulation of DNA-templated transcription"/>
    <property type="evidence" value="ECO:0007669"/>
    <property type="project" value="InterPro"/>
</dbReference>